<protein>
    <recommendedName>
        <fullName evidence="1">DUF306 domain-containing protein</fullName>
    </recommendedName>
</protein>
<dbReference type="PANTHER" id="PTHR35535:SF1">
    <property type="entry name" value="HEAT SHOCK PROTEIN HSLJ"/>
    <property type="match status" value="1"/>
</dbReference>
<keyword evidence="3" id="KW-1185">Reference proteome</keyword>
<dbReference type="Proteomes" id="UP000286934">
    <property type="component" value="Unassembled WGS sequence"/>
</dbReference>
<comment type="caution">
    <text evidence="2">The sequence shown here is derived from an EMBL/GenBank/DDBJ whole genome shotgun (WGS) entry which is preliminary data.</text>
</comment>
<name>A0A432WSR6_9GAMM</name>
<dbReference type="PANTHER" id="PTHR35535">
    <property type="entry name" value="HEAT SHOCK PROTEIN HSLJ"/>
    <property type="match status" value="1"/>
</dbReference>
<feature type="domain" description="DUF306" evidence="1">
    <location>
        <begin position="123"/>
        <end position="224"/>
    </location>
</feature>
<gene>
    <name evidence="2" type="ORF">CWE13_08175</name>
</gene>
<dbReference type="InterPro" id="IPR038670">
    <property type="entry name" value="HslJ-like_sf"/>
</dbReference>
<dbReference type="EMBL" id="PIPP01000003">
    <property type="protein sequence ID" value="RUO36815.1"/>
    <property type="molecule type" value="Genomic_DNA"/>
</dbReference>
<dbReference type="InterPro" id="IPR005184">
    <property type="entry name" value="DUF306_Meta_HslJ"/>
</dbReference>
<dbReference type="Gene3D" id="2.40.128.270">
    <property type="match status" value="1"/>
</dbReference>
<dbReference type="InterPro" id="IPR053147">
    <property type="entry name" value="Hsp_HslJ-like"/>
</dbReference>
<dbReference type="AlphaFoldDB" id="A0A432WSR6"/>
<reference evidence="3" key="1">
    <citation type="journal article" date="2018" name="Front. Microbiol.">
        <title>Genome-Based Analysis Reveals the Taxonomy and Diversity of the Family Idiomarinaceae.</title>
        <authorList>
            <person name="Liu Y."/>
            <person name="Lai Q."/>
            <person name="Shao Z."/>
        </authorList>
    </citation>
    <scope>NUCLEOTIDE SEQUENCE [LARGE SCALE GENOMIC DNA]</scope>
    <source>
        <strain evidence="3">AIS</strain>
    </source>
</reference>
<evidence type="ECO:0000313" key="3">
    <source>
        <dbReference type="Proteomes" id="UP000286934"/>
    </source>
</evidence>
<organism evidence="2 3">
    <name type="scientific">Aliidiomarina shirensis</name>
    <dbReference type="NCBI Taxonomy" id="1048642"/>
    <lineage>
        <taxon>Bacteria</taxon>
        <taxon>Pseudomonadati</taxon>
        <taxon>Pseudomonadota</taxon>
        <taxon>Gammaproteobacteria</taxon>
        <taxon>Alteromonadales</taxon>
        <taxon>Idiomarinaceae</taxon>
        <taxon>Aliidiomarina</taxon>
    </lineage>
</organism>
<dbReference type="Pfam" id="PF03724">
    <property type="entry name" value="META"/>
    <property type="match status" value="1"/>
</dbReference>
<evidence type="ECO:0000259" key="1">
    <source>
        <dbReference type="Pfam" id="PF03724"/>
    </source>
</evidence>
<evidence type="ECO:0000313" key="2">
    <source>
        <dbReference type="EMBL" id="RUO36815.1"/>
    </source>
</evidence>
<accession>A0A432WSR6</accession>
<proteinExistence type="predicted"/>
<sequence>MLALGLALSACSAPTEPLDCCVDDAGDVLIEARGNEPFWNLTVFETRVELNRLSEEQQRFAWQQNDDGHYQLFISHGSGAVGSATFEEKVCRDSMTGMPYPKTAIVKLGEDSYHGCAGDPSELLTPGEWQITHVKGKDIAANVDVSINFGVNGEAFGNSGCNRFVGHYSYTGENFQLNQLASTRMACPSTQMDTETEVLEALGDVVLFDVNEDGALHLITHSGEYLRAILK</sequence>